<organism evidence="1">
    <name type="scientific">marine sediment metagenome</name>
    <dbReference type="NCBI Taxonomy" id="412755"/>
    <lineage>
        <taxon>unclassified sequences</taxon>
        <taxon>metagenomes</taxon>
        <taxon>ecological metagenomes</taxon>
    </lineage>
</organism>
<dbReference type="Gene3D" id="1.25.40.10">
    <property type="entry name" value="Tetratricopeptide repeat domain"/>
    <property type="match status" value="1"/>
</dbReference>
<evidence type="ECO:0000313" key="1">
    <source>
        <dbReference type="EMBL" id="GAI29682.1"/>
    </source>
</evidence>
<feature type="non-terminal residue" evidence="1">
    <location>
        <position position="220"/>
    </location>
</feature>
<reference evidence="1" key="1">
    <citation type="journal article" date="2014" name="Front. Microbiol.">
        <title>High frequency of phylogenetically diverse reductive dehalogenase-homologous genes in deep subseafloor sedimentary metagenomes.</title>
        <authorList>
            <person name="Kawai M."/>
            <person name="Futagami T."/>
            <person name="Toyoda A."/>
            <person name="Takaki Y."/>
            <person name="Nishi S."/>
            <person name="Hori S."/>
            <person name="Arai W."/>
            <person name="Tsubouchi T."/>
            <person name="Morono Y."/>
            <person name="Uchiyama I."/>
            <person name="Ito T."/>
            <person name="Fujiyama A."/>
            <person name="Inagaki F."/>
            <person name="Takami H."/>
        </authorList>
    </citation>
    <scope>NUCLEOTIDE SEQUENCE</scope>
    <source>
        <strain evidence="1">Expedition CK06-06</strain>
    </source>
</reference>
<sequence length="220" mass="24733">MKIIDLLLGRKTQQEKRSRPETVQSAQANSTVCRESAMKEESATIVGKALDIIKRQVVLSPFFQVEGAGDTGPVMEAAKFLKETCTLEPDNASLRYAYVGALRLAMQFKTADEENAKLIELHPDFALAKFSREAWNVGARISPSPFAYSEWSNTCKTLPKFYTDKLHTFTVFPAREGMYARPVLFEKDSEGWWTKERLRSVKAEIAIVLYPGSPNIAALY</sequence>
<gene>
    <name evidence="1" type="ORF">S06H3_28550</name>
</gene>
<dbReference type="InterPro" id="IPR011990">
    <property type="entry name" value="TPR-like_helical_dom_sf"/>
</dbReference>
<comment type="caution">
    <text evidence="1">The sequence shown here is derived from an EMBL/GenBank/DDBJ whole genome shotgun (WGS) entry which is preliminary data.</text>
</comment>
<proteinExistence type="predicted"/>
<dbReference type="EMBL" id="BARV01016669">
    <property type="protein sequence ID" value="GAI29682.1"/>
    <property type="molecule type" value="Genomic_DNA"/>
</dbReference>
<accession>X1MDG7</accession>
<protein>
    <submittedName>
        <fullName evidence="1">Uncharacterized protein</fullName>
    </submittedName>
</protein>
<name>X1MDG7_9ZZZZ</name>
<dbReference type="AlphaFoldDB" id="X1MDG7"/>